<comment type="caution">
    <text evidence="2">The sequence shown here is derived from an EMBL/GenBank/DDBJ whole genome shotgun (WGS) entry which is preliminary data.</text>
</comment>
<dbReference type="Pfam" id="PF01636">
    <property type="entry name" value="APH"/>
    <property type="match status" value="1"/>
</dbReference>
<dbReference type="InterPro" id="IPR011009">
    <property type="entry name" value="Kinase-like_dom_sf"/>
</dbReference>
<evidence type="ECO:0000313" key="2">
    <source>
        <dbReference type="EMBL" id="MDN7227432.1"/>
    </source>
</evidence>
<keyword evidence="3" id="KW-1185">Reference proteome</keyword>
<dbReference type="InterPro" id="IPR051678">
    <property type="entry name" value="AGP_Transferase"/>
</dbReference>
<dbReference type="Proteomes" id="UP001172054">
    <property type="component" value="Unassembled WGS sequence"/>
</dbReference>
<dbReference type="Gene3D" id="3.30.200.20">
    <property type="entry name" value="Phosphorylase Kinase, domain 1"/>
    <property type="match status" value="1"/>
</dbReference>
<dbReference type="Gene3D" id="3.90.1200.10">
    <property type="match status" value="1"/>
</dbReference>
<dbReference type="EMBL" id="JAUJWW010000003">
    <property type="protein sequence ID" value="MDN7227432.1"/>
    <property type="molecule type" value="Genomic_DNA"/>
</dbReference>
<organism evidence="2 3">
    <name type="scientific">Planococcus liqunii</name>
    <dbReference type="NCBI Taxonomy" id="3058394"/>
    <lineage>
        <taxon>Bacteria</taxon>
        <taxon>Bacillati</taxon>
        <taxon>Bacillota</taxon>
        <taxon>Bacilli</taxon>
        <taxon>Bacillales</taxon>
        <taxon>Caryophanaceae</taxon>
        <taxon>Planococcus</taxon>
    </lineage>
</organism>
<dbReference type="CDD" id="cd05152">
    <property type="entry name" value="MPH2"/>
    <property type="match status" value="1"/>
</dbReference>
<dbReference type="PANTHER" id="PTHR21310">
    <property type="entry name" value="AMINOGLYCOSIDE PHOSPHOTRANSFERASE-RELATED-RELATED"/>
    <property type="match status" value="1"/>
</dbReference>
<reference evidence="2 3" key="1">
    <citation type="submission" date="2023-06" db="EMBL/GenBank/DDBJ databases">
        <title>Novel species in genus Planococcus.</title>
        <authorList>
            <person name="Ning S."/>
        </authorList>
    </citation>
    <scope>NUCLEOTIDE SEQUENCE [LARGE SCALE GENOMIC DNA]</scope>
    <source>
        <strain evidence="2 3">N064</strain>
    </source>
</reference>
<name>A0ABT8MR99_9BACL</name>
<dbReference type="InterPro" id="IPR002575">
    <property type="entry name" value="Aminoglycoside_PTrfase"/>
</dbReference>
<protein>
    <submittedName>
        <fullName evidence="2">Macrolide 2'-phosphotransferase</fullName>
    </submittedName>
</protein>
<feature type="domain" description="Aminoglycoside phosphotransferase" evidence="1">
    <location>
        <begin position="17"/>
        <end position="257"/>
    </location>
</feature>
<evidence type="ECO:0000259" key="1">
    <source>
        <dbReference type="Pfam" id="PF01636"/>
    </source>
</evidence>
<dbReference type="PANTHER" id="PTHR21310:SF15">
    <property type="entry name" value="AMINOGLYCOSIDE PHOSPHOTRANSFERASE DOMAIN-CONTAINING PROTEIN"/>
    <property type="match status" value="1"/>
</dbReference>
<proteinExistence type="predicted"/>
<evidence type="ECO:0000313" key="3">
    <source>
        <dbReference type="Proteomes" id="UP001172054"/>
    </source>
</evidence>
<dbReference type="SUPFAM" id="SSF56112">
    <property type="entry name" value="Protein kinase-like (PK-like)"/>
    <property type="match status" value="1"/>
</dbReference>
<sequence length="294" mass="33360">MIELAKRYGFELEGRKWTLNDSGLDFLVVLYEDPSGIRWVLRIPRRADVQSGIRKEKAILDVVEPNLVVAAPKWEVITEELIAYRALPGVPAGTINKEEQRYDWVINPEQLSENYVASLAKGMASLHSISFEKVEAGGLAIQAIDEVRSQMLQRMETVRAQFEVSDALWTRWHKWIEDDSMWPDHTGFIHGDLHAGHILIDSQEKVTGFIDWTEGKVADVSTDFVSHLRAHSEEEMKRLVDAYEEAGGITWPKMKEHILELAATYPIDIAEFALKSGIEEYAEMARGALKGQEV</sequence>
<accession>A0ABT8MR99</accession>
<gene>
    <name evidence="2" type="ORF">QWY15_09020</name>
</gene>
<dbReference type="RefSeq" id="WP_301726244.1">
    <property type="nucleotide sequence ID" value="NZ_JAUJWW010000003.1"/>
</dbReference>